<keyword evidence="2" id="KW-0560">Oxidoreductase</keyword>
<evidence type="ECO:0000313" key="4">
    <source>
        <dbReference type="EMBL" id="OUE00292.1"/>
    </source>
</evidence>
<reference evidence="4 5" key="1">
    <citation type="submission" date="2016-08" db="EMBL/GenBank/DDBJ databases">
        <title>Genome sequence of Clavibacter michiganensis subsp. michiganensis strain CASJ007.</title>
        <authorList>
            <person name="Thapa S.P."/>
            <person name="Coaker G."/>
        </authorList>
    </citation>
    <scope>NUCLEOTIDE SEQUENCE [LARGE SCALE GENOMIC DNA]</scope>
    <source>
        <strain evidence="4">CASJ007</strain>
    </source>
</reference>
<evidence type="ECO:0000256" key="3">
    <source>
        <dbReference type="SAM" id="MobiDB-lite"/>
    </source>
</evidence>
<proteinExistence type="inferred from homology"/>
<sequence length="175" mass="18693">MKTTGSTVLITGATSGIGLGLAERLQDRGDIVIVAGRRRALLDEIVRSHPGMHAVELDVTDPASIAAAAERVTQEHPGLDVVVTMAGVMLPEDLRDPAHLEVAESTITTNLLGTIRTAAAFGPWLAAKPDGVLMTVSSGSRPCRCRRRRPTRRRRPPCTRSRRACACSGPARPSR</sequence>
<organism evidence="4 5">
    <name type="scientific">Clavibacter michiganensis subsp. michiganensis</name>
    <dbReference type="NCBI Taxonomy" id="33013"/>
    <lineage>
        <taxon>Bacteria</taxon>
        <taxon>Bacillati</taxon>
        <taxon>Actinomycetota</taxon>
        <taxon>Actinomycetes</taxon>
        <taxon>Micrococcales</taxon>
        <taxon>Microbacteriaceae</taxon>
        <taxon>Clavibacter</taxon>
    </lineage>
</organism>
<feature type="compositionally biased region" description="Basic residues" evidence="3">
    <location>
        <begin position="147"/>
        <end position="163"/>
    </location>
</feature>
<gene>
    <name evidence="4" type="ORF">CMMCAS07_17975</name>
</gene>
<dbReference type="InterPro" id="IPR002347">
    <property type="entry name" value="SDR_fam"/>
</dbReference>
<dbReference type="Proteomes" id="UP000195062">
    <property type="component" value="Unassembled WGS sequence"/>
</dbReference>
<dbReference type="EMBL" id="MDHH01000008">
    <property type="protein sequence ID" value="OUE00292.1"/>
    <property type="molecule type" value="Genomic_DNA"/>
</dbReference>
<dbReference type="SUPFAM" id="SSF51735">
    <property type="entry name" value="NAD(P)-binding Rossmann-fold domains"/>
    <property type="match status" value="1"/>
</dbReference>
<protein>
    <submittedName>
        <fullName evidence="4">Putative oxidoreductase</fullName>
    </submittedName>
</protein>
<feature type="region of interest" description="Disordered" evidence="3">
    <location>
        <begin position="147"/>
        <end position="175"/>
    </location>
</feature>
<dbReference type="Gene3D" id="3.40.50.720">
    <property type="entry name" value="NAD(P)-binding Rossmann-like Domain"/>
    <property type="match status" value="1"/>
</dbReference>
<dbReference type="PRINTS" id="PR00081">
    <property type="entry name" value="GDHRDH"/>
</dbReference>
<comment type="similarity">
    <text evidence="1">Belongs to the short-chain dehydrogenases/reductases (SDR) family.</text>
</comment>
<dbReference type="GO" id="GO:0016020">
    <property type="term" value="C:membrane"/>
    <property type="evidence" value="ECO:0007669"/>
    <property type="project" value="TreeGrafter"/>
</dbReference>
<dbReference type="GO" id="GO:0016491">
    <property type="term" value="F:oxidoreductase activity"/>
    <property type="evidence" value="ECO:0007669"/>
    <property type="project" value="UniProtKB-KW"/>
</dbReference>
<evidence type="ECO:0000313" key="5">
    <source>
        <dbReference type="Proteomes" id="UP000195062"/>
    </source>
</evidence>
<accession>A0A251XDH6</accession>
<keyword evidence="5" id="KW-1185">Reference proteome</keyword>
<evidence type="ECO:0000256" key="1">
    <source>
        <dbReference type="ARBA" id="ARBA00006484"/>
    </source>
</evidence>
<name>A0A251XDH6_CLAMM</name>
<dbReference type="PANTHER" id="PTHR44196">
    <property type="entry name" value="DEHYDROGENASE/REDUCTASE SDR FAMILY MEMBER 7B"/>
    <property type="match status" value="1"/>
</dbReference>
<dbReference type="InterPro" id="IPR036291">
    <property type="entry name" value="NAD(P)-bd_dom_sf"/>
</dbReference>
<dbReference type="PANTHER" id="PTHR44196:SF1">
    <property type="entry name" value="DEHYDROGENASE_REDUCTASE SDR FAMILY MEMBER 7B"/>
    <property type="match status" value="1"/>
</dbReference>
<dbReference type="AlphaFoldDB" id="A0A251XDH6"/>
<dbReference type="Pfam" id="PF00106">
    <property type="entry name" value="adh_short"/>
    <property type="match status" value="1"/>
</dbReference>
<comment type="caution">
    <text evidence="4">The sequence shown here is derived from an EMBL/GenBank/DDBJ whole genome shotgun (WGS) entry which is preliminary data.</text>
</comment>
<evidence type="ECO:0000256" key="2">
    <source>
        <dbReference type="ARBA" id="ARBA00023002"/>
    </source>
</evidence>